<proteinExistence type="predicted"/>
<feature type="region of interest" description="Disordered" evidence="5">
    <location>
        <begin position="354"/>
        <end position="434"/>
    </location>
</feature>
<comment type="caution">
    <text evidence="7">The sequence shown here is derived from an EMBL/GenBank/DDBJ whole genome shotgun (WGS) entry which is preliminary data.</text>
</comment>
<feature type="compositionally biased region" description="Polar residues" evidence="5">
    <location>
        <begin position="357"/>
        <end position="383"/>
    </location>
</feature>
<dbReference type="Proteomes" id="UP001642501">
    <property type="component" value="Unassembled WGS sequence"/>
</dbReference>
<accession>A0ABP0DIW2</accession>
<evidence type="ECO:0000313" key="8">
    <source>
        <dbReference type="Proteomes" id="UP001642501"/>
    </source>
</evidence>
<feature type="compositionally biased region" description="Polar residues" evidence="5">
    <location>
        <begin position="54"/>
        <end position="66"/>
    </location>
</feature>
<evidence type="ECO:0000256" key="1">
    <source>
        <dbReference type="ARBA" id="ARBA00004370"/>
    </source>
</evidence>
<name>A0ABP0DIW2_9PEZI</name>
<feature type="region of interest" description="Disordered" evidence="5">
    <location>
        <begin position="272"/>
        <end position="296"/>
    </location>
</feature>
<evidence type="ECO:0000256" key="4">
    <source>
        <dbReference type="ARBA" id="ARBA00023136"/>
    </source>
</evidence>
<dbReference type="EMBL" id="CAWUOM010000043">
    <property type="protein sequence ID" value="CAK7268203.1"/>
    <property type="molecule type" value="Genomic_DNA"/>
</dbReference>
<organism evidence="7 8">
    <name type="scientific">Sporothrix epigloea</name>
    <dbReference type="NCBI Taxonomy" id="1892477"/>
    <lineage>
        <taxon>Eukaryota</taxon>
        <taxon>Fungi</taxon>
        <taxon>Dikarya</taxon>
        <taxon>Ascomycota</taxon>
        <taxon>Pezizomycotina</taxon>
        <taxon>Sordariomycetes</taxon>
        <taxon>Sordariomycetidae</taxon>
        <taxon>Ophiostomatales</taxon>
        <taxon>Ophiostomataceae</taxon>
        <taxon>Sporothrix</taxon>
    </lineage>
</organism>
<evidence type="ECO:0000313" key="7">
    <source>
        <dbReference type="EMBL" id="CAK7268203.1"/>
    </source>
</evidence>
<gene>
    <name evidence="7" type="ORF">SEPCBS57363_002975</name>
</gene>
<evidence type="ECO:0000256" key="2">
    <source>
        <dbReference type="ARBA" id="ARBA00022692"/>
    </source>
</evidence>
<feature type="compositionally biased region" description="Basic and acidic residues" evidence="5">
    <location>
        <begin position="272"/>
        <end position="282"/>
    </location>
</feature>
<evidence type="ECO:0000256" key="5">
    <source>
        <dbReference type="SAM" id="MobiDB-lite"/>
    </source>
</evidence>
<feature type="region of interest" description="Disordered" evidence="5">
    <location>
        <begin position="151"/>
        <end position="206"/>
    </location>
</feature>
<comment type="subcellular location">
    <subcellularLocation>
        <location evidence="1">Membrane</location>
    </subcellularLocation>
</comment>
<feature type="compositionally biased region" description="Low complexity" evidence="5">
    <location>
        <begin position="185"/>
        <end position="197"/>
    </location>
</feature>
<dbReference type="PROSITE" id="PS51469">
    <property type="entry name" value="SUN"/>
    <property type="match status" value="1"/>
</dbReference>
<feature type="region of interest" description="Disordered" evidence="5">
    <location>
        <begin position="94"/>
        <end position="123"/>
    </location>
</feature>
<feature type="region of interest" description="Disordered" evidence="5">
    <location>
        <begin position="1"/>
        <end position="66"/>
    </location>
</feature>
<feature type="compositionally biased region" description="Polar residues" evidence="5">
    <location>
        <begin position="418"/>
        <end position="430"/>
    </location>
</feature>
<keyword evidence="3" id="KW-1133">Transmembrane helix</keyword>
<reference evidence="7 8" key="1">
    <citation type="submission" date="2024-01" db="EMBL/GenBank/DDBJ databases">
        <authorList>
            <person name="Allen C."/>
            <person name="Tagirdzhanova G."/>
        </authorList>
    </citation>
    <scope>NUCLEOTIDE SEQUENCE [LARGE SCALE GENOMIC DNA]</scope>
    <source>
        <strain evidence="7 8">CBS 573.63</strain>
    </source>
</reference>
<feature type="compositionally biased region" description="Low complexity" evidence="5">
    <location>
        <begin position="407"/>
        <end position="417"/>
    </location>
</feature>
<evidence type="ECO:0000256" key="3">
    <source>
        <dbReference type="ARBA" id="ARBA00022989"/>
    </source>
</evidence>
<keyword evidence="4" id="KW-0472">Membrane</keyword>
<dbReference type="InterPro" id="IPR012919">
    <property type="entry name" value="SUN_dom"/>
</dbReference>
<evidence type="ECO:0000259" key="6">
    <source>
        <dbReference type="PROSITE" id="PS51469"/>
    </source>
</evidence>
<protein>
    <recommendedName>
        <fullName evidence="6">SUN domain-containing protein</fullName>
    </recommendedName>
</protein>
<keyword evidence="2" id="KW-0812">Transmembrane</keyword>
<dbReference type="Gene3D" id="2.60.120.260">
    <property type="entry name" value="Galactose-binding domain-like"/>
    <property type="match status" value="1"/>
</dbReference>
<feature type="domain" description="SUN" evidence="6">
    <location>
        <begin position="829"/>
        <end position="1065"/>
    </location>
</feature>
<sequence>MPPRRSTRATSSSLLFDGSSEAGGPLDSSHLENVQAQAVHTAVGRGMSPGPARYSSSYGSPPTIMPTRQNVARQRYNFSSALSHVVDAVELDNENDARERAQREAQQQQRSRSGPENDHTGLTTDRAFEATSLQNINRPADETLESIELVREPSDDFMTGASETSTQRRATDKPQTAAKKRASRRAPASQAAEAPQPLDETPPPDFTVEDQVFAEAQIFTPVLPARRASVVSKTSSILQSILNSARRISTMREVPDDEAVRQAYPQFSFIRPKHDYDSDKTPTPEATTNGAARPQWGAKTTAEAKGHARNTNLGADARTEMTASTTPAAAIGRGVLRSIQARIATQGAGLSMRNRKNLFNPSRDPSQDELASNDNEIESTVTAKTAFGRRRSTRLQVQPVIEEKQQQQEQQRQPQQICTEGQTEPTSQSPPVSPKLKISKRLWSYFWNFGEFSRVLAMGITFLFFSAVALRVFVISTSPNELYQGYRVDNRLHWYGNDWRSNLRQLIPYALVHPLGAISDEEFARVNGLILSHASEVAQMKYADRLHSDALERINRILPAMVHMELDRRGRPVITQEFWHALKDTIHADKDIFNLIWTRDGAMTISDLQWTALKRQLQLSGLLPDSNTKALSVLDVEGIASGVLSKSWESWLQQNQKKLKDLLGVVAADHKATTPSPPSQPIDYDAIVDRLPDHQIAKLARHLASSSEAKQVLLSRQDFLQLLQNSFVEHRLEIKGEIADLESRVVEIARVAASAVSSVRSSPSESLPSTTGSAGAGNMSKREIMTLVDQLVRKGISDAQLEAMARGRIKAHWDSRLVKKVNFFSQNQGAVVHPDYTSPLYKVAVTPLRKLNMGVRGHSRSREANGNAFSDKLGYPAPGSEWTAIVFENWEEDRDCWCGATKSSRYSQSKLYGSSDRGSTDIGIRLGLRVLPQYLVLEHISPTATLNAGATPKDLEIWMQITDYAQQQPLQDWSMSQFPDTDDNEPLLGHNFIKVGQFTYEANKGDSSSGSMVSNGAGDAQVFRLSSDLETLDATTDFFVIRAVTNYGNQDHTCFYRLRLYGEHRPDVVER</sequence>
<dbReference type="PANTHER" id="PTHR12911:SF8">
    <property type="entry name" value="KLAROID PROTEIN-RELATED"/>
    <property type="match status" value="1"/>
</dbReference>
<keyword evidence="8" id="KW-1185">Reference proteome</keyword>
<dbReference type="PANTHER" id="PTHR12911">
    <property type="entry name" value="SAD1/UNC-84-LIKE PROTEIN-RELATED"/>
    <property type="match status" value="1"/>
</dbReference>
<dbReference type="InterPro" id="IPR045119">
    <property type="entry name" value="SUN1-5"/>
</dbReference>